<evidence type="ECO:0000313" key="1">
    <source>
        <dbReference type="EMBL" id="CAF4396041.1"/>
    </source>
</evidence>
<feature type="non-terminal residue" evidence="1">
    <location>
        <position position="1"/>
    </location>
</feature>
<dbReference type="AlphaFoldDB" id="A0A8S2VL03"/>
<comment type="caution">
    <text evidence="1">The sequence shown here is derived from an EMBL/GenBank/DDBJ whole genome shotgun (WGS) entry which is preliminary data.</text>
</comment>
<gene>
    <name evidence="1" type="ORF">SMN809_LOCUS30225</name>
</gene>
<organism evidence="1 2">
    <name type="scientific">Rotaria magnacalcarata</name>
    <dbReference type="NCBI Taxonomy" id="392030"/>
    <lineage>
        <taxon>Eukaryota</taxon>
        <taxon>Metazoa</taxon>
        <taxon>Spiralia</taxon>
        <taxon>Gnathifera</taxon>
        <taxon>Rotifera</taxon>
        <taxon>Eurotatoria</taxon>
        <taxon>Bdelloidea</taxon>
        <taxon>Philodinida</taxon>
        <taxon>Philodinidae</taxon>
        <taxon>Rotaria</taxon>
    </lineage>
</organism>
<name>A0A8S2VL03_9BILA</name>
<protein>
    <submittedName>
        <fullName evidence="1">Uncharacterized protein</fullName>
    </submittedName>
</protein>
<sequence length="93" mass="10788">TLSPEKSINYTDVLLPSSLLLFANNDDEQQQQQESNIVDQRSDQYNNLLDERVERSSTIIYTDINFQQTERRDRIAQLAAISENKDKTPPFVL</sequence>
<feature type="non-terminal residue" evidence="1">
    <location>
        <position position="93"/>
    </location>
</feature>
<evidence type="ECO:0000313" key="2">
    <source>
        <dbReference type="Proteomes" id="UP000676336"/>
    </source>
</evidence>
<reference evidence="1" key="1">
    <citation type="submission" date="2021-02" db="EMBL/GenBank/DDBJ databases">
        <authorList>
            <person name="Nowell W R."/>
        </authorList>
    </citation>
    <scope>NUCLEOTIDE SEQUENCE</scope>
</reference>
<dbReference type="Proteomes" id="UP000676336">
    <property type="component" value="Unassembled WGS sequence"/>
</dbReference>
<dbReference type="EMBL" id="CAJOBI010056433">
    <property type="protein sequence ID" value="CAF4396041.1"/>
    <property type="molecule type" value="Genomic_DNA"/>
</dbReference>
<accession>A0A8S2VL03</accession>
<proteinExistence type="predicted"/>